<dbReference type="RefSeq" id="WP_208239281.1">
    <property type="nucleotide sequence ID" value="NZ_BAAAQU010000002.1"/>
</dbReference>
<sequence length="283" mass="29245">MPVRLTLPDPFVTRIRAADRPLAGLWVCSGSPVAAEIVAGSGIDWVLLDAEHSPNGLESILAQLHAMSAYPVAPVVRPPFGDPVTIKQVLDLGAQNLLIPMVDSAEHAAEIVRAVRYPGGARGGVRGVGSALARSARWNRVDGYLGRADDTISLTVQIESAAAVANVERIVAVDGVDAIFVGPSDLAASMGHLGEQGHPDVVEAVLTAIRAANAADVPVGVNAFVPEDAERYLDAGADFVAVGADVAILARQTEALADRFTAPRSAASGDAPPNADTAPRSSY</sequence>
<keyword evidence="2" id="KW-0479">Metal-binding</keyword>
<comment type="similarity">
    <text evidence="1">Belongs to the HpcH/HpaI aldolase family.</text>
</comment>
<dbReference type="InterPro" id="IPR040442">
    <property type="entry name" value="Pyrv_kinase-like_dom_sf"/>
</dbReference>
<dbReference type="InterPro" id="IPR050251">
    <property type="entry name" value="HpcH-HpaI_aldolase"/>
</dbReference>
<dbReference type="Proteomes" id="UP000668403">
    <property type="component" value="Unassembled WGS sequence"/>
</dbReference>
<accession>A0A939TRT1</accession>
<reference evidence="6" key="1">
    <citation type="submission" date="2021-03" db="EMBL/GenBank/DDBJ databases">
        <title>Leucobacter chromiisoli sp. nov., isolated from chromium-containing soil of chemical plant.</title>
        <authorList>
            <person name="Xu Z."/>
        </authorList>
    </citation>
    <scope>NUCLEOTIDE SEQUENCE</scope>
    <source>
        <strain evidence="6">K 70/01</strain>
    </source>
</reference>
<dbReference type="AlphaFoldDB" id="A0A939TRT1"/>
<comment type="caution">
    <text evidence="6">The sequence shown here is derived from an EMBL/GenBank/DDBJ whole genome shotgun (WGS) entry which is preliminary data.</text>
</comment>
<feature type="domain" description="HpcH/HpaI aldolase/citrate lyase" evidence="5">
    <location>
        <begin position="23"/>
        <end position="249"/>
    </location>
</feature>
<evidence type="ECO:0000313" key="7">
    <source>
        <dbReference type="Proteomes" id="UP000668403"/>
    </source>
</evidence>
<dbReference type="GO" id="GO:0016832">
    <property type="term" value="F:aldehyde-lyase activity"/>
    <property type="evidence" value="ECO:0007669"/>
    <property type="project" value="UniProtKB-ARBA"/>
</dbReference>
<dbReference type="PANTHER" id="PTHR30502">
    <property type="entry name" value="2-KETO-3-DEOXY-L-RHAMNONATE ALDOLASE"/>
    <property type="match status" value="1"/>
</dbReference>
<dbReference type="Gene3D" id="3.20.20.60">
    <property type="entry name" value="Phosphoenolpyruvate-binding domains"/>
    <property type="match status" value="1"/>
</dbReference>
<gene>
    <name evidence="6" type="ORF">J4H85_10175</name>
</gene>
<keyword evidence="3" id="KW-0456">Lyase</keyword>
<evidence type="ECO:0000256" key="1">
    <source>
        <dbReference type="ARBA" id="ARBA00005568"/>
    </source>
</evidence>
<dbReference type="InterPro" id="IPR015813">
    <property type="entry name" value="Pyrv/PenolPyrv_kinase-like_dom"/>
</dbReference>
<organism evidence="6 7">
    <name type="scientific">Leucobacter tardus</name>
    <dbReference type="NCBI Taxonomy" id="501483"/>
    <lineage>
        <taxon>Bacteria</taxon>
        <taxon>Bacillati</taxon>
        <taxon>Actinomycetota</taxon>
        <taxon>Actinomycetes</taxon>
        <taxon>Micrococcales</taxon>
        <taxon>Microbacteriaceae</taxon>
        <taxon>Leucobacter</taxon>
    </lineage>
</organism>
<dbReference type="InterPro" id="IPR005000">
    <property type="entry name" value="Aldolase/citrate-lyase_domain"/>
</dbReference>
<dbReference type="GO" id="GO:0005737">
    <property type="term" value="C:cytoplasm"/>
    <property type="evidence" value="ECO:0007669"/>
    <property type="project" value="TreeGrafter"/>
</dbReference>
<proteinExistence type="inferred from homology"/>
<dbReference type="Pfam" id="PF03328">
    <property type="entry name" value="HpcH_HpaI"/>
    <property type="match status" value="1"/>
</dbReference>
<dbReference type="FunFam" id="3.20.20.60:FF:000004">
    <property type="entry name" value="5-keto-4-deoxy-D-glucarate aldolase"/>
    <property type="match status" value="1"/>
</dbReference>
<evidence type="ECO:0000256" key="4">
    <source>
        <dbReference type="SAM" id="MobiDB-lite"/>
    </source>
</evidence>
<protein>
    <submittedName>
        <fullName evidence="6">2-dehydro-3-deoxyglucarate aldolase</fullName>
    </submittedName>
</protein>
<dbReference type="GO" id="GO:0046872">
    <property type="term" value="F:metal ion binding"/>
    <property type="evidence" value="ECO:0007669"/>
    <property type="project" value="UniProtKB-KW"/>
</dbReference>
<feature type="region of interest" description="Disordered" evidence="4">
    <location>
        <begin position="260"/>
        <end position="283"/>
    </location>
</feature>
<dbReference type="PANTHER" id="PTHR30502:SF0">
    <property type="entry name" value="PHOSPHOENOLPYRUVATE CARBOXYLASE FAMILY PROTEIN"/>
    <property type="match status" value="1"/>
</dbReference>
<evidence type="ECO:0000256" key="2">
    <source>
        <dbReference type="ARBA" id="ARBA00022723"/>
    </source>
</evidence>
<evidence type="ECO:0000256" key="3">
    <source>
        <dbReference type="ARBA" id="ARBA00023239"/>
    </source>
</evidence>
<dbReference type="SUPFAM" id="SSF51621">
    <property type="entry name" value="Phosphoenolpyruvate/pyruvate domain"/>
    <property type="match status" value="1"/>
</dbReference>
<keyword evidence="7" id="KW-1185">Reference proteome</keyword>
<evidence type="ECO:0000259" key="5">
    <source>
        <dbReference type="Pfam" id="PF03328"/>
    </source>
</evidence>
<dbReference type="EMBL" id="JAGFBF010000005">
    <property type="protein sequence ID" value="MBO2990357.1"/>
    <property type="molecule type" value="Genomic_DNA"/>
</dbReference>
<name>A0A939TRT1_9MICO</name>
<evidence type="ECO:0000313" key="6">
    <source>
        <dbReference type="EMBL" id="MBO2990357.1"/>
    </source>
</evidence>